<dbReference type="InterPro" id="IPR036312">
    <property type="entry name" value="Bifun_inhib/LTP/seed_sf"/>
</dbReference>
<sequence length="117" mass="12548">MERKMVGLALGLVFLVFNACPSDGAITCPDALKSFTPCKPFLVGSGPQLLPSHECCLGAQRVFKQSAGATQTRRHLCQCLKNFAIQVGVKPERANLIPQVCKCDNPISIGPNVDCSM</sequence>
<dbReference type="Proteomes" id="UP000327013">
    <property type="component" value="Chromosome 1"/>
</dbReference>
<gene>
    <name evidence="5" type="ORF">FH972_000131</name>
</gene>
<name>A0A5N6Q7T9_9ROSI</name>
<dbReference type="InterPro" id="IPR000528">
    <property type="entry name" value="Plant_nsLTP"/>
</dbReference>
<accession>A0A5N6Q7T9</accession>
<dbReference type="GO" id="GO:0006869">
    <property type="term" value="P:lipid transport"/>
    <property type="evidence" value="ECO:0007669"/>
    <property type="project" value="InterPro"/>
</dbReference>
<dbReference type="EMBL" id="CM017321">
    <property type="protein sequence ID" value="KAE7995317.1"/>
    <property type="molecule type" value="Genomic_DNA"/>
</dbReference>
<comment type="similarity">
    <text evidence="1">Belongs to the plant LTP family.</text>
</comment>
<dbReference type="PANTHER" id="PTHR33076">
    <property type="entry name" value="NON-SPECIFIC LIPID-TRANSFER PROTEIN 2-RELATED"/>
    <property type="match status" value="1"/>
</dbReference>
<feature type="chain" id="PRO_5024333931" description="Bifunctional inhibitor/plant lipid transfer protein/seed storage helical domain-containing protein" evidence="3">
    <location>
        <begin position="25"/>
        <end position="117"/>
    </location>
</feature>
<dbReference type="Pfam" id="PF14368">
    <property type="entry name" value="LTP_2"/>
    <property type="match status" value="1"/>
</dbReference>
<organism evidence="5 6">
    <name type="scientific">Carpinus fangiana</name>
    <dbReference type="NCBI Taxonomy" id="176857"/>
    <lineage>
        <taxon>Eukaryota</taxon>
        <taxon>Viridiplantae</taxon>
        <taxon>Streptophyta</taxon>
        <taxon>Embryophyta</taxon>
        <taxon>Tracheophyta</taxon>
        <taxon>Spermatophyta</taxon>
        <taxon>Magnoliopsida</taxon>
        <taxon>eudicotyledons</taxon>
        <taxon>Gunneridae</taxon>
        <taxon>Pentapetalae</taxon>
        <taxon>rosids</taxon>
        <taxon>fabids</taxon>
        <taxon>Fagales</taxon>
        <taxon>Betulaceae</taxon>
        <taxon>Carpinus</taxon>
    </lineage>
</organism>
<evidence type="ECO:0000313" key="5">
    <source>
        <dbReference type="EMBL" id="KAE7995317.1"/>
    </source>
</evidence>
<evidence type="ECO:0000256" key="3">
    <source>
        <dbReference type="SAM" id="SignalP"/>
    </source>
</evidence>
<dbReference type="PRINTS" id="PR00382">
    <property type="entry name" value="LIPIDTRNSFER"/>
</dbReference>
<proteinExistence type="inferred from homology"/>
<dbReference type="InterPro" id="IPR016140">
    <property type="entry name" value="Bifunc_inhib/LTP/seed_store"/>
</dbReference>
<feature type="signal peptide" evidence="3">
    <location>
        <begin position="1"/>
        <end position="24"/>
    </location>
</feature>
<reference evidence="5 6" key="1">
    <citation type="submission" date="2019-06" db="EMBL/GenBank/DDBJ databases">
        <title>A chromosomal-level reference genome of Carpinus fangiana (Coryloideae, Betulaceae).</title>
        <authorList>
            <person name="Yang X."/>
            <person name="Wang Z."/>
            <person name="Zhang L."/>
            <person name="Hao G."/>
            <person name="Liu J."/>
            <person name="Yang Y."/>
        </authorList>
    </citation>
    <scope>NUCLEOTIDE SEQUENCE [LARGE SCALE GENOMIC DNA]</scope>
    <source>
        <strain evidence="5">Cfa_2016G</strain>
        <tissue evidence="5">Leaf</tissue>
    </source>
</reference>
<evidence type="ECO:0000259" key="4">
    <source>
        <dbReference type="Pfam" id="PF14368"/>
    </source>
</evidence>
<evidence type="ECO:0000256" key="2">
    <source>
        <dbReference type="ARBA" id="ARBA00023157"/>
    </source>
</evidence>
<dbReference type="Gene3D" id="1.10.110.10">
    <property type="entry name" value="Plant lipid-transfer and hydrophobic proteins"/>
    <property type="match status" value="1"/>
</dbReference>
<protein>
    <recommendedName>
        <fullName evidence="4">Bifunctional inhibitor/plant lipid transfer protein/seed storage helical domain-containing protein</fullName>
    </recommendedName>
</protein>
<dbReference type="SUPFAM" id="SSF47699">
    <property type="entry name" value="Bifunctional inhibitor/lipid-transfer protein/seed storage 2S albumin"/>
    <property type="match status" value="1"/>
</dbReference>
<keyword evidence="6" id="KW-1185">Reference proteome</keyword>
<keyword evidence="2" id="KW-1015">Disulfide bond</keyword>
<keyword evidence="3" id="KW-0732">Signal</keyword>
<dbReference type="GO" id="GO:0008289">
    <property type="term" value="F:lipid binding"/>
    <property type="evidence" value="ECO:0007669"/>
    <property type="project" value="InterPro"/>
</dbReference>
<dbReference type="AlphaFoldDB" id="A0A5N6Q7T9"/>
<evidence type="ECO:0000256" key="1">
    <source>
        <dbReference type="ARBA" id="ARBA00009748"/>
    </source>
</evidence>
<evidence type="ECO:0000313" key="6">
    <source>
        <dbReference type="Proteomes" id="UP000327013"/>
    </source>
</evidence>
<dbReference type="OrthoDB" id="1876592at2759"/>
<feature type="domain" description="Bifunctional inhibitor/plant lipid transfer protein/seed storage helical" evidence="4">
    <location>
        <begin position="24"/>
        <end position="107"/>
    </location>
</feature>